<accession>A0A1K1W985</accession>
<protein>
    <recommendedName>
        <fullName evidence="3">DUF2383 domain-containing protein</fullName>
    </recommendedName>
</protein>
<dbReference type="EMBL" id="FPJW01000003">
    <property type="protein sequence ID" value="SFX33936.1"/>
    <property type="molecule type" value="Genomic_DNA"/>
</dbReference>
<name>A0A1K1W985_9GAMM</name>
<dbReference type="OrthoDB" id="6121458at2"/>
<proteinExistence type="predicted"/>
<sequence length="143" mass="16598">MLLNTTQAHLNTVLELLDESLDLYEDMRERLPETSRRVQLDSMMQQRRELLEGLRKAGMNELQLRPRVADQEIEGLTHLLEQFRSLWQEPATVALDLLQDHERELQRAVLELHQDAGSLGPTLKTLLQELDGHLAAAEVWFQH</sequence>
<organism evidence="1 2">
    <name type="scientific">Marinospirillum alkaliphilum DSM 21637</name>
    <dbReference type="NCBI Taxonomy" id="1122209"/>
    <lineage>
        <taxon>Bacteria</taxon>
        <taxon>Pseudomonadati</taxon>
        <taxon>Pseudomonadota</taxon>
        <taxon>Gammaproteobacteria</taxon>
        <taxon>Oceanospirillales</taxon>
        <taxon>Oceanospirillaceae</taxon>
        <taxon>Marinospirillum</taxon>
    </lineage>
</organism>
<dbReference type="Proteomes" id="UP000182350">
    <property type="component" value="Unassembled WGS sequence"/>
</dbReference>
<gene>
    <name evidence="1" type="ORF">SAMN02745752_01357</name>
</gene>
<dbReference type="STRING" id="1122209.SAMN02745752_01357"/>
<evidence type="ECO:0000313" key="2">
    <source>
        <dbReference type="Proteomes" id="UP000182350"/>
    </source>
</evidence>
<evidence type="ECO:0008006" key="3">
    <source>
        <dbReference type="Google" id="ProtNLM"/>
    </source>
</evidence>
<dbReference type="RefSeq" id="WP_072325579.1">
    <property type="nucleotide sequence ID" value="NZ_FPJW01000003.1"/>
</dbReference>
<dbReference type="AlphaFoldDB" id="A0A1K1W985"/>
<reference evidence="1 2" key="1">
    <citation type="submission" date="2016-11" db="EMBL/GenBank/DDBJ databases">
        <authorList>
            <person name="Jaros S."/>
            <person name="Januszkiewicz K."/>
            <person name="Wedrychowicz H."/>
        </authorList>
    </citation>
    <scope>NUCLEOTIDE SEQUENCE [LARGE SCALE GENOMIC DNA]</scope>
    <source>
        <strain evidence="1 2">DSM 21637</strain>
    </source>
</reference>
<keyword evidence="2" id="KW-1185">Reference proteome</keyword>
<evidence type="ECO:0000313" key="1">
    <source>
        <dbReference type="EMBL" id="SFX33936.1"/>
    </source>
</evidence>